<reference evidence="2 3" key="1">
    <citation type="submission" date="2019-01" db="EMBL/GenBank/DDBJ databases">
        <title>Intercellular communication is required for trap formation in the nematode-trapping fungus Duddingtonia flagrans.</title>
        <authorList>
            <person name="Youssar L."/>
            <person name="Wernet V."/>
            <person name="Hensel N."/>
            <person name="Hildebrandt H.-G."/>
            <person name="Fischer R."/>
        </authorList>
    </citation>
    <scope>NUCLEOTIDE SEQUENCE [LARGE SCALE GENOMIC DNA]</scope>
    <source>
        <strain evidence="2 3">CBS H-5679</strain>
    </source>
</reference>
<dbReference type="EMBL" id="SAEB01000009">
    <property type="protein sequence ID" value="RVD82617.1"/>
    <property type="molecule type" value="Genomic_DNA"/>
</dbReference>
<evidence type="ECO:0000256" key="1">
    <source>
        <dbReference type="SAM" id="MobiDB-lite"/>
    </source>
</evidence>
<name>A0A436ZUH5_ARTFL</name>
<comment type="caution">
    <text evidence="2">The sequence shown here is derived from an EMBL/GenBank/DDBJ whole genome shotgun (WGS) entry which is preliminary data.</text>
</comment>
<gene>
    <name evidence="2" type="ORF">DFL_007037</name>
</gene>
<evidence type="ECO:0000313" key="3">
    <source>
        <dbReference type="Proteomes" id="UP000283090"/>
    </source>
</evidence>
<dbReference type="RefSeq" id="XP_067488161.1">
    <property type="nucleotide sequence ID" value="XM_067636557.1"/>
</dbReference>
<sequence>MIQTFPKRRQQFWQAVFYSIFLTNHLTSAGALQDTPAMYRDQAQTVVWHGNLIAIEHNPDLQYLDSAASTYPEFWGGFCLYDGAPLDSSGRHEPVGVREITNPKLIWEINNKPKDQYDPRRWRDEIKCLPDHDNDKSTAGSMWGFIGSEGKEGELINYNPFGVALHDYGLGQLQNMRTKRCLAIVADRDADESANIETIKHAIRSEECDYSGRDPTQLWIFYFTARDQPFGPFVPAMYTGACWGPNEYDEGKNVTTVRAVPGAVYQEYTVPEHLRLVDSKYVGLSTFDRDDGGGISPAVKCTTQKWFFNPPFEDGPPTEFRDNSEPPYTNVPPVKAGLPP</sequence>
<keyword evidence="3" id="KW-1185">Reference proteome</keyword>
<proteinExistence type="predicted"/>
<dbReference type="OrthoDB" id="5271069at2759"/>
<protein>
    <submittedName>
        <fullName evidence="2">Uncharacterized protein</fullName>
    </submittedName>
</protein>
<dbReference type="Proteomes" id="UP000283090">
    <property type="component" value="Unassembled WGS sequence"/>
</dbReference>
<dbReference type="AlphaFoldDB" id="A0A436ZUH5"/>
<accession>A0A436ZUH5</accession>
<feature type="region of interest" description="Disordered" evidence="1">
    <location>
        <begin position="310"/>
        <end position="340"/>
    </location>
</feature>
<dbReference type="GeneID" id="93589348"/>
<dbReference type="VEuPathDB" id="FungiDB:DFL_007037"/>
<evidence type="ECO:0000313" key="2">
    <source>
        <dbReference type="EMBL" id="RVD82617.1"/>
    </source>
</evidence>
<organism evidence="2 3">
    <name type="scientific">Arthrobotrys flagrans</name>
    <name type="common">Nematode-trapping fungus</name>
    <name type="synonym">Trichothecium flagrans</name>
    <dbReference type="NCBI Taxonomy" id="97331"/>
    <lineage>
        <taxon>Eukaryota</taxon>
        <taxon>Fungi</taxon>
        <taxon>Dikarya</taxon>
        <taxon>Ascomycota</taxon>
        <taxon>Pezizomycotina</taxon>
        <taxon>Orbiliomycetes</taxon>
        <taxon>Orbiliales</taxon>
        <taxon>Orbiliaceae</taxon>
        <taxon>Arthrobotrys</taxon>
    </lineage>
</organism>